<accession>A0A8R7QTU7</accession>
<evidence type="ECO:0000256" key="1">
    <source>
        <dbReference type="SAM" id="MobiDB-lite"/>
    </source>
</evidence>
<reference evidence="3" key="1">
    <citation type="journal article" date="2013" name="Nature">
        <title>Draft genome of the wheat A-genome progenitor Triticum urartu.</title>
        <authorList>
            <person name="Ling H.Q."/>
            <person name="Zhao S."/>
            <person name="Liu D."/>
            <person name="Wang J."/>
            <person name="Sun H."/>
            <person name="Zhang C."/>
            <person name="Fan H."/>
            <person name="Li D."/>
            <person name="Dong L."/>
            <person name="Tao Y."/>
            <person name="Gao C."/>
            <person name="Wu H."/>
            <person name="Li Y."/>
            <person name="Cui Y."/>
            <person name="Guo X."/>
            <person name="Zheng S."/>
            <person name="Wang B."/>
            <person name="Yu K."/>
            <person name="Liang Q."/>
            <person name="Yang W."/>
            <person name="Lou X."/>
            <person name="Chen J."/>
            <person name="Feng M."/>
            <person name="Jian J."/>
            <person name="Zhang X."/>
            <person name="Luo G."/>
            <person name="Jiang Y."/>
            <person name="Liu J."/>
            <person name="Wang Z."/>
            <person name="Sha Y."/>
            <person name="Zhang B."/>
            <person name="Wu H."/>
            <person name="Tang D."/>
            <person name="Shen Q."/>
            <person name="Xue P."/>
            <person name="Zou S."/>
            <person name="Wang X."/>
            <person name="Liu X."/>
            <person name="Wang F."/>
            <person name="Yang Y."/>
            <person name="An X."/>
            <person name="Dong Z."/>
            <person name="Zhang K."/>
            <person name="Zhang X."/>
            <person name="Luo M.C."/>
            <person name="Dvorak J."/>
            <person name="Tong Y."/>
            <person name="Wang J."/>
            <person name="Yang H."/>
            <person name="Li Z."/>
            <person name="Wang D."/>
            <person name="Zhang A."/>
            <person name="Wang J."/>
        </authorList>
    </citation>
    <scope>NUCLEOTIDE SEQUENCE</scope>
    <source>
        <strain evidence="3">cv. G1812</strain>
    </source>
</reference>
<evidence type="ECO:0000313" key="2">
    <source>
        <dbReference type="EnsemblPlants" id="TuG1812G0600003726.01.T01"/>
    </source>
</evidence>
<evidence type="ECO:0000313" key="3">
    <source>
        <dbReference type="Proteomes" id="UP000015106"/>
    </source>
</evidence>
<dbReference type="Proteomes" id="UP000015106">
    <property type="component" value="Chromosome 6"/>
</dbReference>
<proteinExistence type="predicted"/>
<reference evidence="2" key="3">
    <citation type="submission" date="2022-06" db="UniProtKB">
        <authorList>
            <consortium name="EnsemblPlants"/>
        </authorList>
    </citation>
    <scope>IDENTIFICATION</scope>
</reference>
<reference evidence="2" key="2">
    <citation type="submission" date="2018-03" db="EMBL/GenBank/DDBJ databases">
        <title>The Triticum urartu genome reveals the dynamic nature of wheat genome evolution.</title>
        <authorList>
            <person name="Ling H."/>
            <person name="Ma B."/>
            <person name="Shi X."/>
            <person name="Liu H."/>
            <person name="Dong L."/>
            <person name="Sun H."/>
            <person name="Cao Y."/>
            <person name="Gao Q."/>
            <person name="Zheng S."/>
            <person name="Li Y."/>
            <person name="Yu Y."/>
            <person name="Du H."/>
            <person name="Qi M."/>
            <person name="Li Y."/>
            <person name="Yu H."/>
            <person name="Cui Y."/>
            <person name="Wang N."/>
            <person name="Chen C."/>
            <person name="Wu H."/>
            <person name="Zhao Y."/>
            <person name="Zhang J."/>
            <person name="Li Y."/>
            <person name="Zhou W."/>
            <person name="Zhang B."/>
            <person name="Hu W."/>
            <person name="Eijk M."/>
            <person name="Tang J."/>
            <person name="Witsenboer H."/>
            <person name="Zhao S."/>
            <person name="Li Z."/>
            <person name="Zhang A."/>
            <person name="Wang D."/>
            <person name="Liang C."/>
        </authorList>
    </citation>
    <scope>NUCLEOTIDE SEQUENCE [LARGE SCALE GENOMIC DNA]</scope>
    <source>
        <strain evidence="2">cv. G1812</strain>
    </source>
</reference>
<dbReference type="EnsemblPlants" id="TuG1812G0600003726.01.T01">
    <property type="protein sequence ID" value="TuG1812G0600003726.01.T01"/>
    <property type="gene ID" value="TuG1812G0600003726.01"/>
</dbReference>
<dbReference type="AlphaFoldDB" id="A0A8R7QTU7"/>
<protein>
    <submittedName>
        <fullName evidence="2">Uncharacterized protein</fullName>
    </submittedName>
</protein>
<name>A0A8R7QTU7_TRIUA</name>
<sequence>MPPELDGRGKLRGGFGFGFGPAFLSEPCSFTEAPLLPDKALRFGAAPVTGRARWPCFLPAPSSVPAVGSGGSCETARRIPTSGRLLLTRLADEKLLLVRGCFLPETMPGAATSELLLLSPPSSASCCTSPAAPLSSSAVAGPPPPRPSCAQSAMTSASLRSMRARHTDRSRSSRRRVYASYILPRTPPTAASSS</sequence>
<organism evidence="2 3">
    <name type="scientific">Triticum urartu</name>
    <name type="common">Red wild einkorn</name>
    <name type="synonym">Crithodium urartu</name>
    <dbReference type="NCBI Taxonomy" id="4572"/>
    <lineage>
        <taxon>Eukaryota</taxon>
        <taxon>Viridiplantae</taxon>
        <taxon>Streptophyta</taxon>
        <taxon>Embryophyta</taxon>
        <taxon>Tracheophyta</taxon>
        <taxon>Spermatophyta</taxon>
        <taxon>Magnoliopsida</taxon>
        <taxon>Liliopsida</taxon>
        <taxon>Poales</taxon>
        <taxon>Poaceae</taxon>
        <taxon>BOP clade</taxon>
        <taxon>Pooideae</taxon>
        <taxon>Triticodae</taxon>
        <taxon>Triticeae</taxon>
        <taxon>Triticinae</taxon>
        <taxon>Triticum</taxon>
    </lineage>
</organism>
<feature type="region of interest" description="Disordered" evidence="1">
    <location>
        <begin position="135"/>
        <end position="194"/>
    </location>
</feature>
<keyword evidence="3" id="KW-1185">Reference proteome</keyword>
<dbReference type="Gramene" id="TuG1812G0600003726.01.T01">
    <property type="protein sequence ID" value="TuG1812G0600003726.01.T01"/>
    <property type="gene ID" value="TuG1812G0600003726.01"/>
</dbReference>